<gene>
    <name evidence="3" type="ORF">bsdcttw_00310</name>
</gene>
<dbReference type="InterPro" id="IPR046207">
    <property type="entry name" value="DUF6240"/>
</dbReference>
<keyword evidence="4" id="KW-1185">Reference proteome</keyword>
<protein>
    <recommendedName>
        <fullName evidence="5">Flagellar hook-length control protein FliK</fullName>
    </recommendedName>
</protein>
<dbReference type="Proteomes" id="UP000515703">
    <property type="component" value="Chromosome"/>
</dbReference>
<feature type="compositionally biased region" description="Basic and acidic residues" evidence="2">
    <location>
        <begin position="68"/>
        <end position="93"/>
    </location>
</feature>
<evidence type="ECO:0000313" key="4">
    <source>
        <dbReference type="Proteomes" id="UP000515703"/>
    </source>
</evidence>
<feature type="coiled-coil region" evidence="1">
    <location>
        <begin position="118"/>
        <end position="145"/>
    </location>
</feature>
<accession>A0A7I8DF07</accession>
<keyword evidence="1" id="KW-0175">Coiled coil</keyword>
<proteinExistence type="predicted"/>
<reference evidence="3 4" key="2">
    <citation type="submission" date="2020-08" db="EMBL/GenBank/DDBJ databases">
        <authorList>
            <person name="Ueki A."/>
            <person name="Tonouchi A."/>
        </authorList>
    </citation>
    <scope>NUCLEOTIDE SEQUENCE [LARGE SCALE GENOMIC DNA]</scope>
    <source>
        <strain evidence="3 4">CTTW</strain>
    </source>
</reference>
<feature type="region of interest" description="Disordered" evidence="2">
    <location>
        <begin position="1"/>
        <end position="98"/>
    </location>
</feature>
<dbReference type="InterPro" id="IPR038610">
    <property type="entry name" value="FliK-like_C_sf"/>
</dbReference>
<feature type="compositionally biased region" description="Basic and acidic residues" evidence="2">
    <location>
        <begin position="18"/>
        <end position="35"/>
    </location>
</feature>
<dbReference type="EMBL" id="AP023368">
    <property type="protein sequence ID" value="BCJ96990.1"/>
    <property type="molecule type" value="Genomic_DNA"/>
</dbReference>
<dbReference type="Pfam" id="PF19753">
    <property type="entry name" value="DUF6240"/>
    <property type="match status" value="2"/>
</dbReference>
<reference evidence="3 4" key="1">
    <citation type="submission" date="2020-08" db="EMBL/GenBank/DDBJ databases">
        <title>Draft genome sequencing of an Anaerocolumna strain isolated from anoxic soil subjected to BSD treatment.</title>
        <authorList>
            <person name="Uek A."/>
            <person name="Tonouchi A."/>
        </authorList>
    </citation>
    <scope>NUCLEOTIDE SEQUENCE [LARGE SCALE GENOMIC DNA]</scope>
    <source>
        <strain evidence="3 4">CTTW</strain>
    </source>
</reference>
<feature type="region of interest" description="Disordered" evidence="2">
    <location>
        <begin position="364"/>
        <end position="388"/>
    </location>
</feature>
<name>A0A7I8DF07_9FIRM</name>
<feature type="compositionally biased region" description="Polar residues" evidence="2">
    <location>
        <begin position="373"/>
        <end position="388"/>
    </location>
</feature>
<dbReference type="RefSeq" id="WP_185257464.1">
    <property type="nucleotide sequence ID" value="NZ_AP023368.1"/>
</dbReference>
<dbReference type="KEGG" id="acht:bsdcttw_00310"/>
<dbReference type="AlphaFoldDB" id="A0A7I8DF07"/>
<feature type="compositionally biased region" description="Low complexity" evidence="2">
    <location>
        <begin position="36"/>
        <end position="54"/>
    </location>
</feature>
<sequence length="1114" mass="123178">MGISSIIDQNASPMVISQDKKAEGTKETKELREAQKGQQAGSGQQVAAAAAMGAVYTEGDKSGQVTEETGKENSEEDMVYKKDTQDSEKDVTKTAEQMSEEDYKALEEEGMSLKKFELERLDRMLARVKAQQEAAEEGLDDQKARLIESVQAEQNMSYDYSQNKELIDRLKDANIPITKANLSRVAAGEDKAEAVLAMSDQAKYYLIKNQLEPTLDNIYKAGYSSSQAVNQTAVNEAQWESVKPQAEKIIEDAGFTVNDNTLKSARWLFANNLGITENNLWACWDLEKIKADTTKEDITNKMVANLAKGNTASPSLSYLSEGQAAQAIKNIDTISDTAIRSAVANKGDTEIDALSIRDFYKEQKQLEEDSETGSRSGTDRTTMLSEASFDNNAEEIDIRTVTIRRRLEEIRLKMTTEASGELSKKGIHLETDSLQRVVEGLREVEDKYYRSLLQEGNVSESEDNVLLVKASLQKMEELKSAPAALLGSTLHTWQQETAESLTTAAADYKRTAATDSYEALMTKPRSDMGDSIAKAFHNSEGLLNDMGLDSTEANKRALRILGYNNMPITTENIDLVKLHDAQVNSVMKNFHPAVAVELIRKGVNPVDMPIEELNEQINAVKEENGITTEERFSKFLWKLEKNNEITEEEKKSFIGIYRLINTVEKSDGAALGAVMKADQDLTLKNLLTAVRTKKTGGIKADIDDDFGTLTQYTAKGESITEQINTAYTKETGVKSAHAKEILRELKENLTPEGLKALGDINQIENMPIELLNEKAAEQRQETDISYYSEKINEIKELAGKGKEADNLLKAEDIPVTLSNLLAAGDFLQAGNTTFHRLNALLKKHDYLSGSENKEGSATDITDTETEAAAKTEAAVETVATVETEAAAGTEDKKIQEGSKAEAEATGLDSALQDFSDKLIHNLDDPDKVKQIYADMENNVRDILKNLFDKGNLTSKDISELQRIGGGMQFITQMASKENYQIPLVTGEGITSLNVTLLKNTGDTGKLSVRVPSEKLGQLDLSLTVKNKEINAFVACEKREGLDALKKNEAALTEAFTSGDTKIKQINYGIGNPFRENSRYNTYKPKDEGETTDTRTLFKLAKTFILQIKKVEDEY</sequence>
<evidence type="ECO:0008006" key="5">
    <source>
        <dbReference type="Google" id="ProtNLM"/>
    </source>
</evidence>
<evidence type="ECO:0000313" key="3">
    <source>
        <dbReference type="EMBL" id="BCJ96990.1"/>
    </source>
</evidence>
<organism evidence="3 4">
    <name type="scientific">Anaerocolumna chitinilytica</name>
    <dbReference type="NCBI Taxonomy" id="1727145"/>
    <lineage>
        <taxon>Bacteria</taxon>
        <taxon>Bacillati</taxon>
        <taxon>Bacillota</taxon>
        <taxon>Clostridia</taxon>
        <taxon>Lachnospirales</taxon>
        <taxon>Lachnospiraceae</taxon>
        <taxon>Anaerocolumna</taxon>
    </lineage>
</organism>
<evidence type="ECO:0000256" key="2">
    <source>
        <dbReference type="SAM" id="MobiDB-lite"/>
    </source>
</evidence>
<feature type="compositionally biased region" description="Polar residues" evidence="2">
    <location>
        <begin position="1"/>
        <end position="12"/>
    </location>
</feature>
<dbReference type="Gene3D" id="3.30.750.140">
    <property type="match status" value="1"/>
</dbReference>
<evidence type="ECO:0000256" key="1">
    <source>
        <dbReference type="SAM" id="Coils"/>
    </source>
</evidence>